<comment type="caution">
    <text evidence="1">The sequence shown here is derived from an EMBL/GenBank/DDBJ whole genome shotgun (WGS) entry which is preliminary data.</text>
</comment>
<protein>
    <submittedName>
        <fullName evidence="1">Uncharacterized protein</fullName>
    </submittedName>
</protein>
<dbReference type="EMBL" id="JAWDGP010005802">
    <property type="protein sequence ID" value="KAK3751973.1"/>
    <property type="molecule type" value="Genomic_DNA"/>
</dbReference>
<dbReference type="Proteomes" id="UP001283361">
    <property type="component" value="Unassembled WGS sequence"/>
</dbReference>
<keyword evidence="2" id="KW-1185">Reference proteome</keyword>
<organism evidence="1 2">
    <name type="scientific">Elysia crispata</name>
    <name type="common">lettuce slug</name>
    <dbReference type="NCBI Taxonomy" id="231223"/>
    <lineage>
        <taxon>Eukaryota</taxon>
        <taxon>Metazoa</taxon>
        <taxon>Spiralia</taxon>
        <taxon>Lophotrochozoa</taxon>
        <taxon>Mollusca</taxon>
        <taxon>Gastropoda</taxon>
        <taxon>Heterobranchia</taxon>
        <taxon>Euthyneura</taxon>
        <taxon>Panpulmonata</taxon>
        <taxon>Sacoglossa</taxon>
        <taxon>Placobranchoidea</taxon>
        <taxon>Plakobranchidae</taxon>
        <taxon>Elysia</taxon>
    </lineage>
</organism>
<gene>
    <name evidence="1" type="ORF">RRG08_062143</name>
</gene>
<dbReference type="AlphaFoldDB" id="A0AAE1D1P1"/>
<name>A0AAE1D1P1_9GAST</name>
<sequence>MCGGDISASPGNEAGDFNARHLPKIAGRFKWVCSVLSGPDNTSVLVTHNTRGSLQPVSDPYDPAVTT</sequence>
<accession>A0AAE1D1P1</accession>
<evidence type="ECO:0000313" key="1">
    <source>
        <dbReference type="EMBL" id="KAK3751973.1"/>
    </source>
</evidence>
<reference evidence="1" key="1">
    <citation type="journal article" date="2023" name="G3 (Bethesda)">
        <title>A reference genome for the long-term kleptoplast-retaining sea slug Elysia crispata morphotype clarki.</title>
        <authorList>
            <person name="Eastman K.E."/>
            <person name="Pendleton A.L."/>
            <person name="Shaikh M.A."/>
            <person name="Suttiyut T."/>
            <person name="Ogas R."/>
            <person name="Tomko P."/>
            <person name="Gavelis G."/>
            <person name="Widhalm J.R."/>
            <person name="Wisecaver J.H."/>
        </authorList>
    </citation>
    <scope>NUCLEOTIDE SEQUENCE</scope>
    <source>
        <strain evidence="1">ECLA1</strain>
    </source>
</reference>
<proteinExistence type="predicted"/>
<evidence type="ECO:0000313" key="2">
    <source>
        <dbReference type="Proteomes" id="UP001283361"/>
    </source>
</evidence>